<proteinExistence type="predicted"/>
<feature type="region of interest" description="Disordered" evidence="1">
    <location>
        <begin position="1"/>
        <end position="32"/>
    </location>
</feature>
<reference evidence="3" key="2">
    <citation type="submission" date="2017-05" db="UniProtKB">
        <authorList>
            <consortium name="EnsemblMetazoa"/>
        </authorList>
    </citation>
    <scope>IDENTIFICATION</scope>
</reference>
<keyword evidence="4" id="KW-1185">Reference proteome</keyword>
<protein>
    <submittedName>
        <fullName evidence="3">Uncharacterized protein</fullName>
    </submittedName>
</protein>
<dbReference type="PANTHER" id="PTHR33444:SF2">
    <property type="entry name" value="MARVEL DOMAIN-CONTAINING PROTEIN"/>
    <property type="match status" value="1"/>
</dbReference>
<feature type="transmembrane region" description="Helical" evidence="2">
    <location>
        <begin position="161"/>
        <end position="189"/>
    </location>
</feature>
<dbReference type="eggNOG" id="ENOG502RWZP">
    <property type="taxonomic scope" value="Eukaryota"/>
</dbReference>
<dbReference type="OMA" id="CFAICCC"/>
<feature type="transmembrane region" description="Helical" evidence="2">
    <location>
        <begin position="81"/>
        <end position="102"/>
    </location>
</feature>
<feature type="transmembrane region" description="Helical" evidence="2">
    <location>
        <begin position="108"/>
        <end position="131"/>
    </location>
</feature>
<dbReference type="OrthoDB" id="6157510at2759"/>
<accession>A0A1X7VM91</accession>
<evidence type="ECO:0000256" key="1">
    <source>
        <dbReference type="SAM" id="MobiDB-lite"/>
    </source>
</evidence>
<keyword evidence="2" id="KW-0472">Membrane</keyword>
<organism evidence="3">
    <name type="scientific">Amphimedon queenslandica</name>
    <name type="common">Sponge</name>
    <dbReference type="NCBI Taxonomy" id="400682"/>
    <lineage>
        <taxon>Eukaryota</taxon>
        <taxon>Metazoa</taxon>
        <taxon>Porifera</taxon>
        <taxon>Demospongiae</taxon>
        <taxon>Heteroscleromorpha</taxon>
        <taxon>Haplosclerida</taxon>
        <taxon>Niphatidae</taxon>
        <taxon>Amphimedon</taxon>
    </lineage>
</organism>
<feature type="region of interest" description="Disordered" evidence="1">
    <location>
        <begin position="241"/>
        <end position="278"/>
    </location>
</feature>
<evidence type="ECO:0000256" key="2">
    <source>
        <dbReference type="SAM" id="Phobius"/>
    </source>
</evidence>
<dbReference type="EnsemblMetazoa" id="Aqu2.1.41182_001">
    <property type="protein sequence ID" value="Aqu2.1.41182_001"/>
    <property type="gene ID" value="Aqu2.1.41182"/>
</dbReference>
<dbReference type="PANTHER" id="PTHR33444">
    <property type="entry name" value="SI:DKEY-19B23.12-RELATED"/>
    <property type="match status" value="1"/>
</dbReference>
<gene>
    <name evidence="3" type="primary">100633540</name>
</gene>
<dbReference type="STRING" id="400682.A0A1X7VM91"/>
<dbReference type="InterPro" id="IPR040350">
    <property type="entry name" value="TMEM272"/>
</dbReference>
<dbReference type="EnsemblMetazoa" id="XM_003383513.3">
    <property type="protein sequence ID" value="XP_003383561.1"/>
    <property type="gene ID" value="LOC100633540"/>
</dbReference>
<name>A0A1X7VM91_AMPQE</name>
<evidence type="ECO:0000313" key="4">
    <source>
        <dbReference type="Proteomes" id="UP000007879"/>
    </source>
</evidence>
<reference evidence="4" key="1">
    <citation type="journal article" date="2010" name="Nature">
        <title>The Amphimedon queenslandica genome and the evolution of animal complexity.</title>
        <authorList>
            <person name="Srivastava M."/>
            <person name="Simakov O."/>
            <person name="Chapman J."/>
            <person name="Fahey B."/>
            <person name="Gauthier M.E."/>
            <person name="Mitros T."/>
            <person name="Richards G.S."/>
            <person name="Conaco C."/>
            <person name="Dacre M."/>
            <person name="Hellsten U."/>
            <person name="Larroux C."/>
            <person name="Putnam N.H."/>
            <person name="Stanke M."/>
            <person name="Adamska M."/>
            <person name="Darling A."/>
            <person name="Degnan S.M."/>
            <person name="Oakley T.H."/>
            <person name="Plachetzki D.C."/>
            <person name="Zhai Y."/>
            <person name="Adamski M."/>
            <person name="Calcino A."/>
            <person name="Cummins S.F."/>
            <person name="Goodstein D.M."/>
            <person name="Harris C."/>
            <person name="Jackson D.J."/>
            <person name="Leys S.P."/>
            <person name="Shu S."/>
            <person name="Woodcroft B.J."/>
            <person name="Vervoort M."/>
            <person name="Kosik K.S."/>
            <person name="Manning G."/>
            <person name="Degnan B.M."/>
            <person name="Rokhsar D.S."/>
        </authorList>
    </citation>
    <scope>NUCLEOTIDE SEQUENCE [LARGE SCALE GENOMIC DNA]</scope>
</reference>
<keyword evidence="2" id="KW-0812">Transmembrane</keyword>
<dbReference type="Proteomes" id="UP000007879">
    <property type="component" value="Unassembled WGS sequence"/>
</dbReference>
<dbReference type="InParanoid" id="A0A1X7VM91"/>
<dbReference type="KEGG" id="aqu:100633540"/>
<feature type="compositionally biased region" description="Basic and acidic residues" evidence="1">
    <location>
        <begin position="242"/>
        <end position="262"/>
    </location>
</feature>
<keyword evidence="2" id="KW-1133">Transmembrane helix</keyword>
<dbReference type="AlphaFoldDB" id="A0A1X7VM91"/>
<evidence type="ECO:0000313" key="3">
    <source>
        <dbReference type="EnsemblMetazoa" id="Aqu2.1.41182_001"/>
    </source>
</evidence>
<feature type="transmembrane region" description="Helical" evidence="2">
    <location>
        <begin position="209"/>
        <end position="236"/>
    </location>
</feature>
<sequence length="300" mass="33823">MNGLEDESGLHEENQEQPPSYDTLSEAPPPPYSPSFINSNRIFDIPEGPPDYFSLFSSRIQEARRDSSTCCEFVTKIIQTLLILVGVVILFIILMSVPFAMLGVGSAYYGQCSIEPLIPIFMIVFGLCGILKSTEILIKHLIVCFKCSCIARWKRHSKLKYLFIVWRVLDAVFNLVSLAWVIAGSYWIFHVYGELQESGFDKELCHPVLYKFAFGMMISCYIVVGLTCCCVCGCSLCQNPPPREEEDRRRGPRREGERREGEEGSMGNGHSNGHSTDIEMRRFGATNGVYEERVDSPVSN</sequence>